<evidence type="ECO:0000256" key="5">
    <source>
        <dbReference type="ARBA" id="ARBA00023136"/>
    </source>
</evidence>
<gene>
    <name evidence="8" type="ORF">ACERK3_12530</name>
</gene>
<keyword evidence="3 7" id="KW-0812">Transmembrane</keyword>
<evidence type="ECO:0000256" key="1">
    <source>
        <dbReference type="ARBA" id="ARBA00004651"/>
    </source>
</evidence>
<dbReference type="RefSeq" id="WP_425346037.1">
    <property type="nucleotide sequence ID" value="NZ_JBGUBD010000007.1"/>
</dbReference>
<protein>
    <submittedName>
        <fullName evidence="8">Lysylphosphatidylglycerol synthase transmembrane domain-containing protein</fullName>
    </submittedName>
</protein>
<feature type="compositionally biased region" description="Polar residues" evidence="6">
    <location>
        <begin position="340"/>
        <end position="352"/>
    </location>
</feature>
<feature type="transmembrane region" description="Helical" evidence="7">
    <location>
        <begin position="271"/>
        <end position="291"/>
    </location>
</feature>
<evidence type="ECO:0000256" key="3">
    <source>
        <dbReference type="ARBA" id="ARBA00022692"/>
    </source>
</evidence>
<evidence type="ECO:0000256" key="7">
    <source>
        <dbReference type="SAM" id="Phobius"/>
    </source>
</evidence>
<evidence type="ECO:0000313" key="9">
    <source>
        <dbReference type="Proteomes" id="UP001575105"/>
    </source>
</evidence>
<dbReference type="NCBIfam" id="TIGR00374">
    <property type="entry name" value="flippase-like domain"/>
    <property type="match status" value="1"/>
</dbReference>
<feature type="transmembrane region" description="Helical" evidence="7">
    <location>
        <begin position="123"/>
        <end position="143"/>
    </location>
</feature>
<proteinExistence type="predicted"/>
<organism evidence="8 9">
    <name type="scientific">Natronomicrosphaera hydrolytica</name>
    <dbReference type="NCBI Taxonomy" id="3242702"/>
    <lineage>
        <taxon>Bacteria</taxon>
        <taxon>Pseudomonadati</taxon>
        <taxon>Planctomycetota</taxon>
        <taxon>Phycisphaerae</taxon>
        <taxon>Phycisphaerales</taxon>
        <taxon>Phycisphaeraceae</taxon>
        <taxon>Natronomicrosphaera</taxon>
    </lineage>
</organism>
<feature type="transmembrane region" description="Helical" evidence="7">
    <location>
        <begin position="241"/>
        <end position="259"/>
    </location>
</feature>
<evidence type="ECO:0000313" key="8">
    <source>
        <dbReference type="EMBL" id="MFA9479110.1"/>
    </source>
</evidence>
<accession>A0ABV4U7J2</accession>
<dbReference type="Proteomes" id="UP001575105">
    <property type="component" value="Unassembled WGS sequence"/>
</dbReference>
<feature type="transmembrane region" description="Helical" evidence="7">
    <location>
        <begin position="209"/>
        <end position="229"/>
    </location>
</feature>
<feature type="region of interest" description="Disordered" evidence="6">
    <location>
        <begin position="316"/>
        <end position="352"/>
    </location>
</feature>
<dbReference type="PANTHER" id="PTHR40277:SF1">
    <property type="entry name" value="BLL5419 PROTEIN"/>
    <property type="match status" value="1"/>
</dbReference>
<dbReference type="EMBL" id="JBGUBD010000007">
    <property type="protein sequence ID" value="MFA9479110.1"/>
    <property type="molecule type" value="Genomic_DNA"/>
</dbReference>
<name>A0ABV4U7J2_9BACT</name>
<feature type="transmembrane region" description="Helical" evidence="7">
    <location>
        <begin position="41"/>
        <end position="58"/>
    </location>
</feature>
<comment type="caution">
    <text evidence="8">The sequence shown here is derived from an EMBL/GenBank/DDBJ whole genome shotgun (WGS) entry which is preliminary data.</text>
</comment>
<dbReference type="Pfam" id="PF03706">
    <property type="entry name" value="LPG_synthase_TM"/>
    <property type="match status" value="1"/>
</dbReference>
<reference evidence="8 9" key="1">
    <citation type="submission" date="2024-08" db="EMBL/GenBank/DDBJ databases">
        <title>Whole-genome sequencing of halo(alkali)philic microorganisms from hypersaline lakes.</title>
        <authorList>
            <person name="Sorokin D.Y."/>
            <person name="Merkel A.Y."/>
            <person name="Messina E."/>
            <person name="Yakimov M."/>
        </authorList>
    </citation>
    <scope>NUCLEOTIDE SEQUENCE [LARGE SCALE GENOMIC DNA]</scope>
    <source>
        <strain evidence="8 9">AB-hyl4</strain>
    </source>
</reference>
<feature type="compositionally biased region" description="Pro residues" evidence="6">
    <location>
        <begin position="316"/>
        <end position="339"/>
    </location>
</feature>
<keyword evidence="9" id="KW-1185">Reference proteome</keyword>
<keyword evidence="4 7" id="KW-1133">Transmembrane helix</keyword>
<keyword evidence="2" id="KW-1003">Cell membrane</keyword>
<evidence type="ECO:0000256" key="2">
    <source>
        <dbReference type="ARBA" id="ARBA00022475"/>
    </source>
</evidence>
<keyword evidence="5 7" id="KW-0472">Membrane</keyword>
<comment type="subcellular location">
    <subcellularLocation>
        <location evidence="1">Cell membrane</location>
        <topology evidence="1">Multi-pass membrane protein</topology>
    </subcellularLocation>
</comment>
<evidence type="ECO:0000256" key="6">
    <source>
        <dbReference type="SAM" id="MobiDB-lite"/>
    </source>
</evidence>
<feature type="transmembrane region" description="Helical" evidence="7">
    <location>
        <begin position="149"/>
        <end position="168"/>
    </location>
</feature>
<sequence length="352" mass="39043">MYKPITRILRITLGLTLLAWVLSRADWRELATLLQQIHLGWLAAFAITTPITVALSVWKWKLLLHPLGHHPRFSTLFGLYILSQFYNNLFPSSVGGDAVRAVMLGKRINAYQQALASIIVERFLGLTVLVALGLIAIALASPLRQHPPLLTLTLAGLGLYSLVTIIIFDPRLLQLTRRLTHRFRVTHKPLDKLHRFQQSLRDYRRHRTAIVKALLLSLAFHLGTIVNVYLACRALGEPVPWWPIALITPIALIVTMLPISFNGVGVREWTFMVGFQLLGLSPTLGVAASLLVRFKQLLWSSLGLLVHLTLPTTAYPSPPPPRSPRCPTVGPPDPAPPKNPSTFSTKGSTHAG</sequence>
<dbReference type="InterPro" id="IPR022791">
    <property type="entry name" value="L-PG_synthase/AglD"/>
</dbReference>
<dbReference type="PANTHER" id="PTHR40277">
    <property type="entry name" value="BLL5419 PROTEIN"/>
    <property type="match status" value="1"/>
</dbReference>
<evidence type="ECO:0000256" key="4">
    <source>
        <dbReference type="ARBA" id="ARBA00022989"/>
    </source>
</evidence>